<comment type="caution">
    <text evidence="1">The sequence shown here is derived from an EMBL/GenBank/DDBJ whole genome shotgun (WGS) entry which is preliminary data.</text>
</comment>
<accession>A0A9P6DNX6</accession>
<name>A0A9P6DNX6_9AGAM</name>
<proteinExistence type="predicted"/>
<evidence type="ECO:0000313" key="1">
    <source>
        <dbReference type="EMBL" id="KAF9505673.1"/>
    </source>
</evidence>
<dbReference type="Proteomes" id="UP000886523">
    <property type="component" value="Unassembled WGS sequence"/>
</dbReference>
<keyword evidence="2" id="KW-1185">Reference proteome</keyword>
<dbReference type="AlphaFoldDB" id="A0A9P6DNX6"/>
<dbReference type="EMBL" id="MU129141">
    <property type="protein sequence ID" value="KAF9505673.1"/>
    <property type="molecule type" value="Genomic_DNA"/>
</dbReference>
<reference evidence="1" key="1">
    <citation type="journal article" date="2020" name="Nat. Commun.">
        <title>Large-scale genome sequencing of mycorrhizal fungi provides insights into the early evolution of symbiotic traits.</title>
        <authorList>
            <person name="Miyauchi S."/>
            <person name="Kiss E."/>
            <person name="Kuo A."/>
            <person name="Drula E."/>
            <person name="Kohler A."/>
            <person name="Sanchez-Garcia M."/>
            <person name="Morin E."/>
            <person name="Andreopoulos B."/>
            <person name="Barry K.W."/>
            <person name="Bonito G."/>
            <person name="Buee M."/>
            <person name="Carver A."/>
            <person name="Chen C."/>
            <person name="Cichocki N."/>
            <person name="Clum A."/>
            <person name="Culley D."/>
            <person name="Crous P.W."/>
            <person name="Fauchery L."/>
            <person name="Girlanda M."/>
            <person name="Hayes R.D."/>
            <person name="Keri Z."/>
            <person name="LaButti K."/>
            <person name="Lipzen A."/>
            <person name="Lombard V."/>
            <person name="Magnuson J."/>
            <person name="Maillard F."/>
            <person name="Murat C."/>
            <person name="Nolan M."/>
            <person name="Ohm R.A."/>
            <person name="Pangilinan J."/>
            <person name="Pereira M.F."/>
            <person name="Perotto S."/>
            <person name="Peter M."/>
            <person name="Pfister S."/>
            <person name="Riley R."/>
            <person name="Sitrit Y."/>
            <person name="Stielow J.B."/>
            <person name="Szollosi G."/>
            <person name="Zifcakova L."/>
            <person name="Stursova M."/>
            <person name="Spatafora J.W."/>
            <person name="Tedersoo L."/>
            <person name="Vaario L.M."/>
            <person name="Yamada A."/>
            <person name="Yan M."/>
            <person name="Wang P."/>
            <person name="Xu J."/>
            <person name="Bruns T."/>
            <person name="Baldrian P."/>
            <person name="Vilgalys R."/>
            <person name="Dunand C."/>
            <person name="Henrissat B."/>
            <person name="Grigoriev I.V."/>
            <person name="Hibbett D."/>
            <person name="Nagy L.G."/>
            <person name="Martin F.M."/>
        </authorList>
    </citation>
    <scope>NUCLEOTIDE SEQUENCE</scope>
    <source>
        <strain evidence="1">UP504</strain>
    </source>
</reference>
<gene>
    <name evidence="1" type="ORF">BS47DRAFT_1400177</name>
</gene>
<evidence type="ECO:0000313" key="2">
    <source>
        <dbReference type="Proteomes" id="UP000886523"/>
    </source>
</evidence>
<organism evidence="1 2">
    <name type="scientific">Hydnum rufescens UP504</name>
    <dbReference type="NCBI Taxonomy" id="1448309"/>
    <lineage>
        <taxon>Eukaryota</taxon>
        <taxon>Fungi</taxon>
        <taxon>Dikarya</taxon>
        <taxon>Basidiomycota</taxon>
        <taxon>Agaricomycotina</taxon>
        <taxon>Agaricomycetes</taxon>
        <taxon>Cantharellales</taxon>
        <taxon>Hydnaceae</taxon>
        <taxon>Hydnum</taxon>
    </lineage>
</organism>
<sequence>MHNKVGHWQGGHEFHDHVKFVSSRSCSLRSVAVDDLVSARDETRAISMDFTIDARKILSLRLMEKFLERPRGLRFLSILSRLNDYSTSSFFLSSSQTVHDLNVRPAPPDSGTSGKAWPAPEYSLSSETAKMETVGDGGHDQAFCHPYDRQGISNLHERASCSPHLLVCLPPYDIAYGIQATLEEFGYRKSKRVLRFFKSFNQKLANTAICRVPRYRTMLPEINSRGNGRFLLRTAPAVSGGYPMVDAASTVRNEGLGDHFVGAISI</sequence>
<protein>
    <submittedName>
        <fullName evidence="1">Uncharacterized protein</fullName>
    </submittedName>
</protein>